<evidence type="ECO:0000313" key="2">
    <source>
        <dbReference type="EMBL" id="KAH0812107.1"/>
    </source>
</evidence>
<sequence>MDPRNRHCHLANFYELFCGLQLVPNLALKMAVSGYRGTDFDDSSGVPRSVPRKTPTFFQNLDAEPPSQFPLPPAALPIGDTSLTHVKPKTKVKHRHVKKLAAQSTKPPTPITMVQSFIMTLYTTMICVCSLMSSPDCKRRKLADDVNSVAKMSNVSPTKNWETQTDNVTITESASNQRSVIDLNAQSFEDIANLDGFVDRTMLTKELLQEEPTYAMIFAPSKFGKTVNLSMIRLFCDIEDKNTKTKEDVTTDPTMEELRSNPSKNMKVFLRQFADTKYEECLILEQENFVIQHFGRHPVVFFNFKDCNVKHESGAIFYCAMKVRDGYLENDYLKNSKEFQSGDPEHVHLKQTCSNWLSYSDDKLESLSVMEVIFGLQDLIKSLRIHWGRDPVFLVDEIDKPGIAAMEHGVSESQSADKQLKLQAALLTGICKLEYSTLSPMDKTVAVYFLSDRRFSKYYGLTRREVDSLVRKFYGPQGDAEIKNIISHINANYSGYNEPSYYGKKYCLFSVLNFIKEINKDKNKVNLCFWTDGGFLTGKLPILKNYEVIMIALHKLLYGDSGTIAIRYKSAINVEHLLGLYREEMDLYPNGIFNFFLQRGYLAVIEFEGRETIHVRIPNLEIKNIYHQMLEDYHNELPEAIKSKFTSCGQIFKSLPTQDSTEFQESLEKLCEDLKCIFRSKQCKSEGSICSQILAILKLHTDYENCEMEHRVRYYLGEYDSEIDANIDVWGRCGNFAVIFEVKYNFDARSEPDKIGSEAKSSLAAAENIIVKLLPHKLGPEDCRPLSTCQGKRQHVKMLKFNKIEHYVLVGLAVDGDYTTHMLVFRDTDDWKNVIQVNPENHVAEIISNELKKSS</sequence>
<dbReference type="PANTHER" id="PTHR34825:SF1">
    <property type="entry name" value="AAA-ATPASE-LIKE DOMAIN-CONTAINING PROTEIN"/>
    <property type="match status" value="1"/>
</dbReference>
<reference evidence="2" key="2">
    <citation type="submission" date="2021-08" db="EMBL/GenBank/DDBJ databases">
        <authorList>
            <person name="Eriksson T."/>
        </authorList>
    </citation>
    <scope>NUCLEOTIDE SEQUENCE</scope>
    <source>
        <strain evidence="2">Stoneville</strain>
        <tissue evidence="2">Whole head</tissue>
    </source>
</reference>
<evidence type="ECO:0000313" key="3">
    <source>
        <dbReference type="Proteomes" id="UP000719412"/>
    </source>
</evidence>
<feature type="domain" description="AAA-ATPase-like" evidence="1">
    <location>
        <begin position="186"/>
        <end position="277"/>
    </location>
</feature>
<accession>A0A8J6L9L5</accession>
<organism evidence="2 3">
    <name type="scientific">Tenebrio molitor</name>
    <name type="common">Yellow mealworm beetle</name>
    <dbReference type="NCBI Taxonomy" id="7067"/>
    <lineage>
        <taxon>Eukaryota</taxon>
        <taxon>Metazoa</taxon>
        <taxon>Ecdysozoa</taxon>
        <taxon>Arthropoda</taxon>
        <taxon>Hexapoda</taxon>
        <taxon>Insecta</taxon>
        <taxon>Pterygota</taxon>
        <taxon>Neoptera</taxon>
        <taxon>Endopterygota</taxon>
        <taxon>Coleoptera</taxon>
        <taxon>Polyphaga</taxon>
        <taxon>Cucujiformia</taxon>
        <taxon>Tenebrionidae</taxon>
        <taxon>Tenebrio</taxon>
    </lineage>
</organism>
<comment type="caution">
    <text evidence="2">The sequence shown here is derived from an EMBL/GenBank/DDBJ whole genome shotgun (WGS) entry which is preliminary data.</text>
</comment>
<proteinExistence type="predicted"/>
<dbReference type="EMBL" id="JABDTM020026287">
    <property type="protein sequence ID" value="KAH0812107.1"/>
    <property type="molecule type" value="Genomic_DNA"/>
</dbReference>
<name>A0A8J6L9L5_TENMO</name>
<dbReference type="Proteomes" id="UP000719412">
    <property type="component" value="Unassembled WGS sequence"/>
</dbReference>
<reference evidence="2" key="1">
    <citation type="journal article" date="2020" name="J Insects Food Feed">
        <title>The yellow mealworm (Tenebrio molitor) genome: a resource for the emerging insects as food and feed industry.</title>
        <authorList>
            <person name="Eriksson T."/>
            <person name="Andere A."/>
            <person name="Kelstrup H."/>
            <person name="Emery V."/>
            <person name="Picard C."/>
        </authorList>
    </citation>
    <scope>NUCLEOTIDE SEQUENCE</scope>
    <source>
        <strain evidence="2">Stoneville</strain>
        <tissue evidence="2">Whole head</tissue>
    </source>
</reference>
<dbReference type="Pfam" id="PF09820">
    <property type="entry name" value="AAA-ATPase_like"/>
    <property type="match status" value="1"/>
</dbReference>
<protein>
    <recommendedName>
        <fullName evidence="1">AAA-ATPase-like domain-containing protein</fullName>
    </recommendedName>
</protein>
<evidence type="ECO:0000259" key="1">
    <source>
        <dbReference type="Pfam" id="PF09820"/>
    </source>
</evidence>
<gene>
    <name evidence="2" type="ORF">GEV33_010684</name>
</gene>
<dbReference type="AlphaFoldDB" id="A0A8J6L9L5"/>
<dbReference type="InterPro" id="IPR018631">
    <property type="entry name" value="AAA-ATPase-like_dom"/>
</dbReference>
<dbReference type="PANTHER" id="PTHR34825">
    <property type="entry name" value="CONSERVED PROTEIN, WITH A WEAK D-GALACTARATE DEHYDRATASE/ALTRONATE HYDROLASE DOMAIN"/>
    <property type="match status" value="1"/>
</dbReference>
<keyword evidence="3" id="KW-1185">Reference proteome</keyword>